<evidence type="ECO:0000256" key="1">
    <source>
        <dbReference type="SAM" id="Phobius"/>
    </source>
</evidence>
<evidence type="ECO:0000313" key="3">
    <source>
        <dbReference type="Proteomes" id="UP001430848"/>
    </source>
</evidence>
<name>A0ABR1NTJ1_DIAER</name>
<dbReference type="PANTHER" id="PTHR33048">
    <property type="entry name" value="PTH11-LIKE INTEGRAL MEMBRANE PROTEIN (AFU_ORTHOLOGUE AFUA_5G11245)"/>
    <property type="match status" value="1"/>
</dbReference>
<keyword evidence="1" id="KW-1133">Transmembrane helix</keyword>
<keyword evidence="1" id="KW-0812">Transmembrane</keyword>
<feature type="transmembrane region" description="Helical" evidence="1">
    <location>
        <begin position="43"/>
        <end position="65"/>
    </location>
</feature>
<evidence type="ECO:0008006" key="4">
    <source>
        <dbReference type="Google" id="ProtNLM"/>
    </source>
</evidence>
<evidence type="ECO:0000313" key="2">
    <source>
        <dbReference type="EMBL" id="KAK7714725.1"/>
    </source>
</evidence>
<accession>A0ABR1NTJ1</accession>
<protein>
    <recommendedName>
        <fullName evidence="4">Integral membrane protein</fullName>
    </recommendedName>
</protein>
<dbReference type="InterPro" id="IPR052337">
    <property type="entry name" value="SAT4-like"/>
</dbReference>
<keyword evidence="3" id="KW-1185">Reference proteome</keyword>
<organism evidence="2 3">
    <name type="scientific">Diaporthe eres</name>
    <name type="common">Phomopsis oblonga</name>
    <dbReference type="NCBI Taxonomy" id="83184"/>
    <lineage>
        <taxon>Eukaryota</taxon>
        <taxon>Fungi</taxon>
        <taxon>Dikarya</taxon>
        <taxon>Ascomycota</taxon>
        <taxon>Pezizomycotina</taxon>
        <taxon>Sordariomycetes</taxon>
        <taxon>Sordariomycetidae</taxon>
        <taxon>Diaporthales</taxon>
        <taxon>Diaporthaceae</taxon>
        <taxon>Diaporthe</taxon>
        <taxon>Diaporthe eres species complex</taxon>
    </lineage>
</organism>
<gene>
    <name evidence="2" type="ORF">SLS63_011616</name>
</gene>
<comment type="caution">
    <text evidence="2">The sequence shown here is derived from an EMBL/GenBank/DDBJ whole genome shotgun (WGS) entry which is preliminary data.</text>
</comment>
<keyword evidence="1" id="KW-0472">Membrane</keyword>
<reference evidence="2 3" key="1">
    <citation type="submission" date="2024-02" db="EMBL/GenBank/DDBJ databases">
        <title>De novo assembly and annotation of 12 fungi associated with fruit tree decline syndrome in Ontario, Canada.</title>
        <authorList>
            <person name="Sulman M."/>
            <person name="Ellouze W."/>
            <person name="Ilyukhin E."/>
        </authorList>
    </citation>
    <scope>NUCLEOTIDE SEQUENCE [LARGE SCALE GENOMIC DNA]</scope>
    <source>
        <strain evidence="2 3">M169</strain>
    </source>
</reference>
<dbReference type="EMBL" id="JAKNSF020000113">
    <property type="protein sequence ID" value="KAK7714725.1"/>
    <property type="molecule type" value="Genomic_DNA"/>
</dbReference>
<dbReference type="Proteomes" id="UP001430848">
    <property type="component" value="Unassembled WGS sequence"/>
</dbReference>
<sequence>MRTSQKISLGIFLCLSLVLVILAIIRASKIHGAVSIDVVWVFFWQYMETVVAVIMGSLTVVRNLLVHQTKSNHNSPAAPGDGQGRQAYRMRLLRRKKDQSVDDSTRGQLPQVPAPTLTGLRTFIRRHHREPGQDTQVTQASTLVQEETYYLMPGIEESRSDPQGQVQDYSQHSYQPCPRMGLAAGGHLESTVGNHHLHKRDL</sequence>
<dbReference type="PANTHER" id="PTHR33048:SF47">
    <property type="entry name" value="INTEGRAL MEMBRANE PROTEIN-RELATED"/>
    <property type="match status" value="1"/>
</dbReference>
<proteinExistence type="predicted"/>